<dbReference type="OMA" id="DIPNFQM"/>
<evidence type="ECO:0000256" key="2">
    <source>
        <dbReference type="ARBA" id="ARBA00022729"/>
    </source>
</evidence>
<dbReference type="PANTHER" id="PTHR12080:SF54">
    <property type="entry name" value="T-CELL SURFACE ANTIGEN CD2"/>
    <property type="match status" value="1"/>
</dbReference>
<gene>
    <name evidence="8" type="primary">CD2</name>
</gene>
<evidence type="ECO:0000313" key="8">
    <source>
        <dbReference type="Ensembl" id="ENSVURP00010010884.1"/>
    </source>
</evidence>
<name>A0A4X2KG39_VOMUR</name>
<proteinExistence type="predicted"/>
<dbReference type="GeneTree" id="ENSGT00960000186961"/>
<reference evidence="8" key="3">
    <citation type="submission" date="2025-09" db="UniProtKB">
        <authorList>
            <consortium name="Ensembl"/>
        </authorList>
    </citation>
    <scope>IDENTIFICATION</scope>
</reference>
<dbReference type="AlphaFoldDB" id="A0A4X2KG39"/>
<dbReference type="Gene3D" id="2.60.40.10">
    <property type="entry name" value="Immunoglobulins"/>
    <property type="match status" value="2"/>
</dbReference>
<dbReference type="RefSeq" id="XP_027722541.1">
    <property type="nucleotide sequence ID" value="XM_027866740.1"/>
</dbReference>
<evidence type="ECO:0000256" key="6">
    <source>
        <dbReference type="SAM" id="Phobius"/>
    </source>
</evidence>
<dbReference type="SUPFAM" id="SSF48726">
    <property type="entry name" value="Immunoglobulin"/>
    <property type="match status" value="2"/>
</dbReference>
<keyword evidence="2 7" id="KW-0732">Signal</keyword>
<keyword evidence="3 6" id="KW-0472">Membrane</keyword>
<dbReference type="GO" id="GO:0098609">
    <property type="term" value="P:cell-cell adhesion"/>
    <property type="evidence" value="ECO:0007669"/>
    <property type="project" value="TreeGrafter"/>
</dbReference>
<feature type="transmembrane region" description="Helical" evidence="6">
    <location>
        <begin position="215"/>
        <end position="240"/>
    </location>
</feature>
<evidence type="ECO:0000256" key="3">
    <source>
        <dbReference type="ARBA" id="ARBA00023136"/>
    </source>
</evidence>
<evidence type="ECO:0008006" key="10">
    <source>
        <dbReference type="Google" id="ProtNLM"/>
    </source>
</evidence>
<dbReference type="GO" id="GO:0005102">
    <property type="term" value="F:signaling receptor binding"/>
    <property type="evidence" value="ECO:0007669"/>
    <property type="project" value="TreeGrafter"/>
</dbReference>
<dbReference type="GO" id="GO:0016020">
    <property type="term" value="C:membrane"/>
    <property type="evidence" value="ECO:0007669"/>
    <property type="project" value="UniProtKB-SubCell"/>
</dbReference>
<dbReference type="STRING" id="29139.ENSVURP00010010884"/>
<feature type="chain" id="PRO_5021255085" description="T-cell surface antigen CD2" evidence="7">
    <location>
        <begin position="25"/>
        <end position="351"/>
    </location>
</feature>
<accession>A0A4X2KG39</accession>
<reference evidence="9" key="1">
    <citation type="submission" date="2018-12" db="EMBL/GenBank/DDBJ databases">
        <authorList>
            <person name="Yazar S."/>
        </authorList>
    </citation>
    <scope>NUCLEOTIDE SEQUENCE [LARGE SCALE GENOMIC DNA]</scope>
</reference>
<dbReference type="GO" id="GO:0032729">
    <property type="term" value="P:positive regulation of type II interferon production"/>
    <property type="evidence" value="ECO:0007669"/>
    <property type="project" value="TreeGrafter"/>
</dbReference>
<sequence length="351" mass="40624">MNFQSHFLVIYLLLLFFYPRGVMVEKNVVWGILTQSISLDIPDFLKDQDKDDIRWFKGPTLIAKVNRNGANHNFYRRDTNYEIFTNGTLKIKELEKNSEQNYKVSVYHKNGTNLLEKVLILHVMEAVSKPEMTWNCTERIVTCEVRKGTDAELTLFENGTQPLKMGTMKKEGMQLKYTWPKKHPPQKEFKCVAKNPVSEEWTVGQTPCTVKFWNIYHILSICGGGIILLIFLTLIISCFLRRKKQKKKPNVTDQNLEIKISRAKEERVRKLHQSPGHHPQLPGDRHPQQPGGHRPQAPGQHLQVPGRCPPVPGHRPQPQQKRPSPKVQQQTGPPLPRPRNQQKPPHQEKEK</sequence>
<evidence type="ECO:0000256" key="7">
    <source>
        <dbReference type="SAM" id="SignalP"/>
    </source>
</evidence>
<feature type="compositionally biased region" description="Low complexity" evidence="5">
    <location>
        <begin position="316"/>
        <end position="330"/>
    </location>
</feature>
<dbReference type="InterPro" id="IPR015632">
    <property type="entry name" value="CD2"/>
</dbReference>
<dbReference type="InterPro" id="IPR013783">
    <property type="entry name" value="Ig-like_fold"/>
</dbReference>
<organism evidence="8 9">
    <name type="scientific">Vombatus ursinus</name>
    <name type="common">Common wombat</name>
    <dbReference type="NCBI Taxonomy" id="29139"/>
    <lineage>
        <taxon>Eukaryota</taxon>
        <taxon>Metazoa</taxon>
        <taxon>Chordata</taxon>
        <taxon>Craniata</taxon>
        <taxon>Vertebrata</taxon>
        <taxon>Euteleostomi</taxon>
        <taxon>Mammalia</taxon>
        <taxon>Metatheria</taxon>
        <taxon>Diprotodontia</taxon>
        <taxon>Vombatidae</taxon>
        <taxon>Vombatus</taxon>
    </lineage>
</organism>
<evidence type="ECO:0000256" key="4">
    <source>
        <dbReference type="ARBA" id="ARBA00023180"/>
    </source>
</evidence>
<evidence type="ECO:0000313" key="9">
    <source>
        <dbReference type="Proteomes" id="UP000314987"/>
    </source>
</evidence>
<keyword evidence="4" id="KW-0325">Glycoprotein</keyword>
<dbReference type="PRINTS" id="PR01870">
    <property type="entry name" value="CD2ANTIGEN"/>
</dbReference>
<reference evidence="8" key="2">
    <citation type="submission" date="2025-08" db="UniProtKB">
        <authorList>
            <consortium name="Ensembl"/>
        </authorList>
    </citation>
    <scope>IDENTIFICATION</scope>
</reference>
<dbReference type="Ensembl" id="ENSVURT00010012364.1">
    <property type="protein sequence ID" value="ENSVURP00010010884.1"/>
    <property type="gene ID" value="ENSVURG00010008419.1"/>
</dbReference>
<protein>
    <recommendedName>
        <fullName evidence="10">T-cell surface antigen CD2</fullName>
    </recommendedName>
</protein>
<dbReference type="OrthoDB" id="8439544at2759"/>
<comment type="subcellular location">
    <subcellularLocation>
        <location evidence="1">Membrane</location>
    </subcellularLocation>
</comment>
<keyword evidence="6" id="KW-0812">Transmembrane</keyword>
<keyword evidence="6" id="KW-1133">Transmembrane helix</keyword>
<feature type="region of interest" description="Disordered" evidence="5">
    <location>
        <begin position="267"/>
        <end position="351"/>
    </location>
</feature>
<dbReference type="InterPro" id="IPR015631">
    <property type="entry name" value="CD2/SLAM_rcpt"/>
</dbReference>
<dbReference type="CTD" id="914"/>
<dbReference type="GeneID" id="114046416"/>
<keyword evidence="9" id="KW-1185">Reference proteome</keyword>
<dbReference type="PANTHER" id="PTHR12080">
    <property type="entry name" value="SIGNALING LYMPHOCYTIC ACTIVATION MOLECULE"/>
    <property type="match status" value="1"/>
</dbReference>
<dbReference type="InterPro" id="IPR036179">
    <property type="entry name" value="Ig-like_dom_sf"/>
</dbReference>
<evidence type="ECO:0000256" key="1">
    <source>
        <dbReference type="ARBA" id="ARBA00004370"/>
    </source>
</evidence>
<evidence type="ECO:0000256" key="5">
    <source>
        <dbReference type="SAM" id="MobiDB-lite"/>
    </source>
</evidence>
<feature type="signal peptide" evidence="7">
    <location>
        <begin position="1"/>
        <end position="24"/>
    </location>
</feature>
<dbReference type="Proteomes" id="UP000314987">
    <property type="component" value="Unassembled WGS sequence"/>
</dbReference>